<accession>A0A182NW52</accession>
<dbReference type="AlphaFoldDB" id="A0A182NW52"/>
<evidence type="ECO:0000256" key="1">
    <source>
        <dbReference type="SAM" id="MobiDB-lite"/>
    </source>
</evidence>
<organism evidence="2 3">
    <name type="scientific">Anopheles dirus</name>
    <dbReference type="NCBI Taxonomy" id="7168"/>
    <lineage>
        <taxon>Eukaryota</taxon>
        <taxon>Metazoa</taxon>
        <taxon>Ecdysozoa</taxon>
        <taxon>Arthropoda</taxon>
        <taxon>Hexapoda</taxon>
        <taxon>Insecta</taxon>
        <taxon>Pterygota</taxon>
        <taxon>Neoptera</taxon>
        <taxon>Endopterygota</taxon>
        <taxon>Diptera</taxon>
        <taxon>Nematocera</taxon>
        <taxon>Culicoidea</taxon>
        <taxon>Culicidae</taxon>
        <taxon>Anophelinae</taxon>
        <taxon>Anopheles</taxon>
    </lineage>
</organism>
<protein>
    <submittedName>
        <fullName evidence="2">Uncharacterized protein</fullName>
    </submittedName>
</protein>
<evidence type="ECO:0000313" key="2">
    <source>
        <dbReference type="EnsemblMetazoa" id="ADIR014136-PA"/>
    </source>
</evidence>
<reference evidence="3" key="1">
    <citation type="submission" date="2013-03" db="EMBL/GenBank/DDBJ databases">
        <title>The Genome Sequence of Anopheles dirus WRAIR2.</title>
        <authorList>
            <consortium name="The Broad Institute Genomics Platform"/>
            <person name="Neafsey D.E."/>
            <person name="Walton C."/>
            <person name="Walker B."/>
            <person name="Young S.K."/>
            <person name="Zeng Q."/>
            <person name="Gargeya S."/>
            <person name="Fitzgerald M."/>
            <person name="Haas B."/>
            <person name="Abouelleil A."/>
            <person name="Allen A.W."/>
            <person name="Alvarado L."/>
            <person name="Arachchi H.M."/>
            <person name="Berlin A.M."/>
            <person name="Chapman S.B."/>
            <person name="Gainer-Dewar J."/>
            <person name="Goldberg J."/>
            <person name="Griggs A."/>
            <person name="Gujja S."/>
            <person name="Hansen M."/>
            <person name="Howarth C."/>
            <person name="Imamovic A."/>
            <person name="Ireland A."/>
            <person name="Larimer J."/>
            <person name="McCowan C."/>
            <person name="Murphy C."/>
            <person name="Pearson M."/>
            <person name="Poon T.W."/>
            <person name="Priest M."/>
            <person name="Roberts A."/>
            <person name="Saif S."/>
            <person name="Shea T."/>
            <person name="Sisk P."/>
            <person name="Sykes S."/>
            <person name="Wortman J."/>
            <person name="Nusbaum C."/>
            <person name="Birren B."/>
        </authorList>
    </citation>
    <scope>NUCLEOTIDE SEQUENCE [LARGE SCALE GENOMIC DNA]</scope>
    <source>
        <strain evidence="3">WRAIR2</strain>
    </source>
</reference>
<evidence type="ECO:0000313" key="3">
    <source>
        <dbReference type="Proteomes" id="UP000075884"/>
    </source>
</evidence>
<feature type="region of interest" description="Disordered" evidence="1">
    <location>
        <begin position="221"/>
        <end position="243"/>
    </location>
</feature>
<keyword evidence="3" id="KW-1185">Reference proteome</keyword>
<sequence length="300" mass="32929">MGNGAHFRRLFRLQAQPTLATNLPAQRRVRSQTASGVDPAPEPAPVRPASSTSALYDAVPRPRHDLIGEYLAAKSRTRAPPIFTVRQHRPDERRQCDELAYKHPHLLMVEDDDDDEEEEDEDEDEQQAVETNAGQESLIVARPRLNAFQSPVHPDRLVGRINPNILKTWEQLSGGGAGPGRSSPLQLSGEEDERQSCLLYCPQGPDHALIEFTVQRMVRQPASGTTGTRTTGSSTDGGGAPTTADFYDSIDAASTCVVAGRRHHHHRPDADADDEVAGGEALADLTSLDRKRLLWSIEIE</sequence>
<feature type="region of interest" description="Disordered" evidence="1">
    <location>
        <begin position="25"/>
        <end position="55"/>
    </location>
</feature>
<dbReference type="EnsemblMetazoa" id="ADIR014136-RA">
    <property type="protein sequence ID" value="ADIR014136-PA"/>
    <property type="gene ID" value="ADIR014136"/>
</dbReference>
<dbReference type="VEuPathDB" id="VectorBase:ADIR014136"/>
<reference evidence="2" key="2">
    <citation type="submission" date="2020-05" db="UniProtKB">
        <authorList>
            <consortium name="EnsemblMetazoa"/>
        </authorList>
    </citation>
    <scope>IDENTIFICATION</scope>
    <source>
        <strain evidence="2">WRAIR2</strain>
    </source>
</reference>
<feature type="compositionally biased region" description="Acidic residues" evidence="1">
    <location>
        <begin position="112"/>
        <end position="127"/>
    </location>
</feature>
<feature type="compositionally biased region" description="Low complexity" evidence="1">
    <location>
        <begin position="222"/>
        <end position="234"/>
    </location>
</feature>
<dbReference type="Proteomes" id="UP000075884">
    <property type="component" value="Unassembled WGS sequence"/>
</dbReference>
<proteinExistence type="predicted"/>
<name>A0A182NW52_9DIPT</name>
<feature type="region of interest" description="Disordered" evidence="1">
    <location>
        <begin position="112"/>
        <end position="135"/>
    </location>
</feature>
<feature type="region of interest" description="Disordered" evidence="1">
    <location>
        <begin position="170"/>
        <end position="190"/>
    </location>
</feature>